<protein>
    <submittedName>
        <fullName evidence="1">Uncharacterized protein</fullName>
    </submittedName>
</protein>
<organism evidence="2">
    <name type="scientific">Selaginella moellendorffii</name>
    <name type="common">Spikemoss</name>
    <dbReference type="NCBI Taxonomy" id="88036"/>
    <lineage>
        <taxon>Eukaryota</taxon>
        <taxon>Viridiplantae</taxon>
        <taxon>Streptophyta</taxon>
        <taxon>Embryophyta</taxon>
        <taxon>Tracheophyta</taxon>
        <taxon>Lycopodiopsida</taxon>
        <taxon>Selaginellales</taxon>
        <taxon>Selaginellaceae</taxon>
        <taxon>Selaginella</taxon>
    </lineage>
</organism>
<dbReference type="Gramene" id="EFJ08111">
    <property type="protein sequence ID" value="EFJ08111"/>
    <property type="gene ID" value="SELMODRAFT_429184"/>
</dbReference>
<evidence type="ECO:0000313" key="1">
    <source>
        <dbReference type="EMBL" id="EFJ08111.1"/>
    </source>
</evidence>
<keyword evidence="2" id="KW-1185">Reference proteome</keyword>
<gene>
    <name evidence="1" type="ORF">SELMODRAFT_429184</name>
</gene>
<proteinExistence type="predicted"/>
<dbReference type="HOGENOM" id="CLU_1734622_0_0_1"/>
<dbReference type="AlphaFoldDB" id="D8T5B2"/>
<reference evidence="1 2" key="1">
    <citation type="journal article" date="2011" name="Science">
        <title>The Selaginella genome identifies genetic changes associated with the evolution of vascular plants.</title>
        <authorList>
            <person name="Banks J.A."/>
            <person name="Nishiyama T."/>
            <person name="Hasebe M."/>
            <person name="Bowman J.L."/>
            <person name="Gribskov M."/>
            <person name="dePamphilis C."/>
            <person name="Albert V.A."/>
            <person name="Aono N."/>
            <person name="Aoyama T."/>
            <person name="Ambrose B.A."/>
            <person name="Ashton N.W."/>
            <person name="Axtell M.J."/>
            <person name="Barker E."/>
            <person name="Barker M.S."/>
            <person name="Bennetzen J.L."/>
            <person name="Bonawitz N.D."/>
            <person name="Chapple C."/>
            <person name="Cheng C."/>
            <person name="Correa L.G."/>
            <person name="Dacre M."/>
            <person name="DeBarry J."/>
            <person name="Dreyer I."/>
            <person name="Elias M."/>
            <person name="Engstrom E.M."/>
            <person name="Estelle M."/>
            <person name="Feng L."/>
            <person name="Finet C."/>
            <person name="Floyd S.K."/>
            <person name="Frommer W.B."/>
            <person name="Fujita T."/>
            <person name="Gramzow L."/>
            <person name="Gutensohn M."/>
            <person name="Harholt J."/>
            <person name="Hattori M."/>
            <person name="Heyl A."/>
            <person name="Hirai T."/>
            <person name="Hiwatashi Y."/>
            <person name="Ishikawa M."/>
            <person name="Iwata M."/>
            <person name="Karol K.G."/>
            <person name="Koehler B."/>
            <person name="Kolukisaoglu U."/>
            <person name="Kubo M."/>
            <person name="Kurata T."/>
            <person name="Lalonde S."/>
            <person name="Li K."/>
            <person name="Li Y."/>
            <person name="Litt A."/>
            <person name="Lyons E."/>
            <person name="Manning G."/>
            <person name="Maruyama T."/>
            <person name="Michael T.P."/>
            <person name="Mikami K."/>
            <person name="Miyazaki S."/>
            <person name="Morinaga S."/>
            <person name="Murata T."/>
            <person name="Mueller-Roeber B."/>
            <person name="Nelson D.R."/>
            <person name="Obara M."/>
            <person name="Oguri Y."/>
            <person name="Olmstead R.G."/>
            <person name="Onodera N."/>
            <person name="Petersen B.L."/>
            <person name="Pils B."/>
            <person name="Prigge M."/>
            <person name="Rensing S.A."/>
            <person name="Riano-Pachon D.M."/>
            <person name="Roberts A.W."/>
            <person name="Sato Y."/>
            <person name="Scheller H.V."/>
            <person name="Schulz B."/>
            <person name="Schulz C."/>
            <person name="Shakirov E.V."/>
            <person name="Shibagaki N."/>
            <person name="Shinohara N."/>
            <person name="Shippen D.E."/>
            <person name="Soerensen I."/>
            <person name="Sotooka R."/>
            <person name="Sugimoto N."/>
            <person name="Sugita M."/>
            <person name="Sumikawa N."/>
            <person name="Tanurdzic M."/>
            <person name="Theissen G."/>
            <person name="Ulvskov P."/>
            <person name="Wakazuki S."/>
            <person name="Weng J.K."/>
            <person name="Willats W.W."/>
            <person name="Wipf D."/>
            <person name="Wolf P.G."/>
            <person name="Yang L."/>
            <person name="Zimmer A.D."/>
            <person name="Zhu Q."/>
            <person name="Mitros T."/>
            <person name="Hellsten U."/>
            <person name="Loque D."/>
            <person name="Otillar R."/>
            <person name="Salamov A."/>
            <person name="Schmutz J."/>
            <person name="Shapiro H."/>
            <person name="Lindquist E."/>
            <person name="Lucas S."/>
            <person name="Rokhsar D."/>
            <person name="Grigoriev I.V."/>
        </authorList>
    </citation>
    <scope>NUCLEOTIDE SEQUENCE [LARGE SCALE GENOMIC DNA]</scope>
</reference>
<dbReference type="InParanoid" id="D8T5B2"/>
<dbReference type="Proteomes" id="UP000001514">
    <property type="component" value="Unassembled WGS sequence"/>
</dbReference>
<dbReference type="EMBL" id="GL377677">
    <property type="protein sequence ID" value="EFJ08111.1"/>
    <property type="molecule type" value="Genomic_DNA"/>
</dbReference>
<sequence length="151" mass="16690">MTAPSFVLSLSLAPPSSILHTDFVFLMPPCHVVPATSLLLQHLRKHIKAGRSAHGKQQLSKVRDKVASHYQAELGHNWSASYRLHTQNVSREYIWGRDVGGTVVLPYPNGPAMVFLPVGQAVELLLKAAKKNQLLDGWRSRSSQSTTTSRI</sequence>
<dbReference type="KEGG" id="smo:SELMODRAFT_429184"/>
<name>D8T5B2_SELML</name>
<evidence type="ECO:0000313" key="2">
    <source>
        <dbReference type="Proteomes" id="UP000001514"/>
    </source>
</evidence>
<accession>D8T5B2</accession>